<keyword evidence="4 5" id="KW-0472">Membrane</keyword>
<dbReference type="AlphaFoldDB" id="A0A8H5BYU9"/>
<evidence type="ECO:0000313" key="6">
    <source>
        <dbReference type="EMBL" id="KAF5332075.1"/>
    </source>
</evidence>
<dbReference type="Pfam" id="PF04479">
    <property type="entry name" value="RTA1"/>
    <property type="match status" value="1"/>
</dbReference>
<feature type="transmembrane region" description="Helical" evidence="5">
    <location>
        <begin position="37"/>
        <end position="56"/>
    </location>
</feature>
<comment type="subcellular location">
    <subcellularLocation>
        <location evidence="1">Membrane</location>
        <topology evidence="1">Multi-pass membrane protein</topology>
    </subcellularLocation>
</comment>
<feature type="transmembrane region" description="Helical" evidence="5">
    <location>
        <begin position="181"/>
        <end position="199"/>
    </location>
</feature>
<dbReference type="EMBL" id="JAACJM010000314">
    <property type="protein sequence ID" value="KAF5332075.1"/>
    <property type="molecule type" value="Genomic_DNA"/>
</dbReference>
<keyword evidence="8" id="KW-1185">Reference proteome</keyword>
<evidence type="ECO:0000256" key="2">
    <source>
        <dbReference type="ARBA" id="ARBA00022692"/>
    </source>
</evidence>
<keyword evidence="3 5" id="KW-1133">Transmembrane helix</keyword>
<dbReference type="PANTHER" id="PTHR31465">
    <property type="entry name" value="PROTEIN RTA1-RELATED"/>
    <property type="match status" value="1"/>
</dbReference>
<dbReference type="InterPro" id="IPR007568">
    <property type="entry name" value="RTA1"/>
</dbReference>
<feature type="transmembrane region" description="Helical" evidence="5">
    <location>
        <begin position="265"/>
        <end position="283"/>
    </location>
</feature>
<evidence type="ECO:0000313" key="7">
    <source>
        <dbReference type="EMBL" id="KAF5346294.1"/>
    </source>
</evidence>
<evidence type="ECO:0000313" key="8">
    <source>
        <dbReference type="Proteomes" id="UP000559256"/>
    </source>
</evidence>
<dbReference type="OrthoDB" id="3358017at2759"/>
<dbReference type="GO" id="GO:0000324">
    <property type="term" value="C:fungal-type vacuole"/>
    <property type="evidence" value="ECO:0007669"/>
    <property type="project" value="TreeGrafter"/>
</dbReference>
<evidence type="ECO:0008006" key="9">
    <source>
        <dbReference type="Google" id="ProtNLM"/>
    </source>
</evidence>
<dbReference type="GO" id="GO:0005886">
    <property type="term" value="C:plasma membrane"/>
    <property type="evidence" value="ECO:0007669"/>
    <property type="project" value="TreeGrafter"/>
</dbReference>
<reference evidence="6 8" key="1">
    <citation type="journal article" date="2020" name="ISME J.">
        <title>Uncovering the hidden diversity of litter-decomposition mechanisms in mushroom-forming fungi.</title>
        <authorList>
            <person name="Floudas D."/>
            <person name="Bentzer J."/>
            <person name="Ahren D."/>
            <person name="Johansson T."/>
            <person name="Persson P."/>
            <person name="Tunlid A."/>
        </authorList>
    </citation>
    <scope>NUCLEOTIDE SEQUENCE [LARGE SCALE GENOMIC DNA]</scope>
    <source>
        <strain evidence="6 8">CBS 291.85</strain>
    </source>
</reference>
<gene>
    <name evidence="7" type="ORF">D9758_011527</name>
    <name evidence="6" type="ORF">D9758_016245</name>
</gene>
<evidence type="ECO:0000256" key="4">
    <source>
        <dbReference type="ARBA" id="ARBA00023136"/>
    </source>
</evidence>
<dbReference type="PANTHER" id="PTHR31465:SF9">
    <property type="entry name" value="SPHINGOID LONG-CHAIN BASE TRANSPORTER RSB1"/>
    <property type="match status" value="1"/>
</dbReference>
<accession>A0A8H5BYU9</accession>
<keyword evidence="2 5" id="KW-0812">Transmembrane</keyword>
<feature type="transmembrane region" description="Helical" evidence="5">
    <location>
        <begin position="65"/>
        <end position="86"/>
    </location>
</feature>
<dbReference type="EMBL" id="JAACJM010000103">
    <property type="protein sequence ID" value="KAF5346294.1"/>
    <property type="molecule type" value="Genomic_DNA"/>
</dbReference>
<comment type="caution">
    <text evidence="6">The sequence shown here is derived from an EMBL/GenBank/DDBJ whole genome shotgun (WGS) entry which is preliminary data.</text>
</comment>
<evidence type="ECO:0000256" key="5">
    <source>
        <dbReference type="SAM" id="Phobius"/>
    </source>
</evidence>
<evidence type="ECO:0000256" key="1">
    <source>
        <dbReference type="ARBA" id="ARBA00004141"/>
    </source>
</evidence>
<protein>
    <recommendedName>
        <fullName evidence="9">RTA1-domain-containing protein</fullName>
    </recommendedName>
</protein>
<feature type="transmembrane region" description="Helical" evidence="5">
    <location>
        <begin position="141"/>
        <end position="161"/>
    </location>
</feature>
<sequence length="326" mass="36709">MLDTYSQALTSRVEDGNSTGPERHALLESPYGYTPNASLSTMFLAFFIIVTVLHLVQSIFYRRWFLLYTVVLSGLLEIAGWIGRVWSSHDVLQSNPYMIQIVCTIIAPTPLLAANFVMFGRIIRRLGTTYSRLRPRLYTKIFFSCDIIALVVQSVGGAIASGDDKPQSTVDLGSNIMLGGIIFQLIIITCFCVLAYMFFRAHHEDRPVRSTGPEETPRGKIHGKIQLLICAIGFNTALLFVRAIYRTAELADGFQGKIITTEWPFLVFDALFVLLATFTYNVFHVGRLMETEEEFMLELKGPKSHVSNSSQSDIPLTGKRWEFQQV</sequence>
<organism evidence="6 8">
    <name type="scientific">Tetrapyrgos nigripes</name>
    <dbReference type="NCBI Taxonomy" id="182062"/>
    <lineage>
        <taxon>Eukaryota</taxon>
        <taxon>Fungi</taxon>
        <taxon>Dikarya</taxon>
        <taxon>Basidiomycota</taxon>
        <taxon>Agaricomycotina</taxon>
        <taxon>Agaricomycetes</taxon>
        <taxon>Agaricomycetidae</taxon>
        <taxon>Agaricales</taxon>
        <taxon>Marasmiineae</taxon>
        <taxon>Marasmiaceae</taxon>
        <taxon>Tetrapyrgos</taxon>
    </lineage>
</organism>
<evidence type="ECO:0000256" key="3">
    <source>
        <dbReference type="ARBA" id="ARBA00022989"/>
    </source>
</evidence>
<feature type="transmembrane region" description="Helical" evidence="5">
    <location>
        <begin position="225"/>
        <end position="245"/>
    </location>
</feature>
<name>A0A8H5BYU9_9AGAR</name>
<proteinExistence type="predicted"/>
<feature type="transmembrane region" description="Helical" evidence="5">
    <location>
        <begin position="98"/>
        <end position="120"/>
    </location>
</feature>
<dbReference type="Proteomes" id="UP000559256">
    <property type="component" value="Unassembled WGS sequence"/>
</dbReference>